<keyword evidence="7" id="KW-0961">Cell wall biogenesis/degradation</keyword>
<evidence type="ECO:0000256" key="5">
    <source>
        <dbReference type="ARBA" id="ARBA00022741"/>
    </source>
</evidence>
<dbReference type="InterPro" id="IPR005762">
    <property type="entry name" value="MurD"/>
</dbReference>
<dbReference type="InterPro" id="IPR036615">
    <property type="entry name" value="Mur_ligase_C_dom_sf"/>
</dbReference>
<reference evidence="9 10" key="1">
    <citation type="journal article" date="2010" name="Stand. Genomic Sci.">
        <title>Complete genome sequence of Ilyobacter polytropus type strain (CuHbu1).</title>
        <authorList>
            <person name="Sikorski J."/>
            <person name="Chertkov O."/>
            <person name="Lapidus A."/>
            <person name="Nolan M."/>
            <person name="Lucas S."/>
            <person name="Del Rio T.G."/>
            <person name="Tice H."/>
            <person name="Cheng J.F."/>
            <person name="Tapia R."/>
            <person name="Han C."/>
            <person name="Goodwin L."/>
            <person name="Pitluck S."/>
            <person name="Liolios K."/>
            <person name="Ivanova N."/>
            <person name="Mavromatis K."/>
            <person name="Mikhailova N."/>
            <person name="Pati A."/>
            <person name="Chen A."/>
            <person name="Palaniappan K."/>
            <person name="Land M."/>
            <person name="Hauser L."/>
            <person name="Chang Y.J."/>
            <person name="Jeffries C.D."/>
            <person name="Brambilla E."/>
            <person name="Yasawong M."/>
            <person name="Rohde M."/>
            <person name="Pukall R."/>
            <person name="Spring S."/>
            <person name="Goker M."/>
            <person name="Woyke T."/>
            <person name="Bristow J."/>
            <person name="Eisen J.A."/>
            <person name="Markowitz V."/>
            <person name="Hugenholtz P."/>
            <person name="Kyrpides N.C."/>
            <person name="Klenk H.P."/>
        </authorList>
    </citation>
    <scope>NUCLEOTIDE SEQUENCE [LARGE SCALE GENOMIC DNA]</scope>
    <source>
        <strain evidence="10">ATCC 51220 / DSM 2926 / LMG 16218 / CuHBu1</strain>
    </source>
</reference>
<name>E3H9U8_ILYPC</name>
<keyword evidence="7" id="KW-0133">Cell shape</keyword>
<dbReference type="AlphaFoldDB" id="E3H9U8"/>
<dbReference type="GO" id="GO:0009252">
    <property type="term" value="P:peptidoglycan biosynthetic process"/>
    <property type="evidence" value="ECO:0007669"/>
    <property type="project" value="UniProtKB-UniRule"/>
</dbReference>
<keyword evidence="10" id="KW-1185">Reference proteome</keyword>
<dbReference type="EMBL" id="CP002281">
    <property type="protein sequence ID" value="ADO83627.1"/>
    <property type="molecule type" value="Genomic_DNA"/>
</dbReference>
<dbReference type="SUPFAM" id="SSF53623">
    <property type="entry name" value="MurD-like peptide ligases, catalytic domain"/>
    <property type="match status" value="1"/>
</dbReference>
<dbReference type="Proteomes" id="UP000006875">
    <property type="component" value="Chromosome"/>
</dbReference>
<dbReference type="STRING" id="572544.Ilyop_1856"/>
<dbReference type="PANTHER" id="PTHR43692:SF1">
    <property type="entry name" value="UDP-N-ACETYLMURAMOYLALANINE--D-GLUTAMATE LIGASE"/>
    <property type="match status" value="1"/>
</dbReference>
<dbReference type="HAMAP" id="MF_00639">
    <property type="entry name" value="MurD"/>
    <property type="match status" value="1"/>
</dbReference>
<evidence type="ECO:0000256" key="1">
    <source>
        <dbReference type="ARBA" id="ARBA00004496"/>
    </source>
</evidence>
<keyword evidence="5 7" id="KW-0547">Nucleotide-binding</keyword>
<dbReference type="eggNOG" id="COG0771">
    <property type="taxonomic scope" value="Bacteria"/>
</dbReference>
<dbReference type="RefSeq" id="WP_013388289.1">
    <property type="nucleotide sequence ID" value="NC_014632.1"/>
</dbReference>
<dbReference type="GO" id="GO:0005737">
    <property type="term" value="C:cytoplasm"/>
    <property type="evidence" value="ECO:0007669"/>
    <property type="project" value="UniProtKB-SubCell"/>
</dbReference>
<keyword evidence="7" id="KW-0132">Cell division</keyword>
<keyword evidence="3 7" id="KW-0963">Cytoplasm</keyword>
<dbReference type="GO" id="GO:0071555">
    <property type="term" value="P:cell wall organization"/>
    <property type="evidence" value="ECO:0007669"/>
    <property type="project" value="UniProtKB-KW"/>
</dbReference>
<dbReference type="GO" id="GO:0005524">
    <property type="term" value="F:ATP binding"/>
    <property type="evidence" value="ECO:0007669"/>
    <property type="project" value="UniProtKB-UniRule"/>
</dbReference>
<dbReference type="KEGG" id="ipo:Ilyop_1856"/>
<keyword evidence="6 7" id="KW-0067">ATP-binding</keyword>
<sequence length="439" mass="49629">MSKALVFGAGVSGLGAKKLLEKNGYKVILVDDKKAMSSEEALKILPEIELFIKSPGVPYTELVKKAFELNIPVIDEVELAYRYIKKKIKNPKIIAVTGTNGKTTTTTKIKELIQYCGYKCEFAGNIGRSFADLVAEDIDLDYIVLELSSYQLENVKEFRPDIAMVINLAPDHLDRYEKSEDYYDTKFKIAAKQKANDYFIANMNCHESSKRLEKVKSAIWKISLEGKEGCDLYPEDGWVVYKNRNIISVEKLSLKGRHNLENVLFIGAVAEIIGLKEEKLRDFLYNTKTLEHRMERFLEVGNSLFINDSKGTNIESSKMAIEAYHGCILICGGVDKKLDLKPLVSAIKSHVSRVYLIGELSDKLEQELIQGGYPESKIIKSNNLENSVRLIQKTIDVNEKNNILLSPATASFDQFKNFEVRGKTFKELVKKYFTAGEKS</sequence>
<keyword evidence="7" id="KW-0573">Peptidoglycan synthesis</keyword>
<evidence type="ECO:0000256" key="2">
    <source>
        <dbReference type="ARBA" id="ARBA00004752"/>
    </source>
</evidence>
<dbReference type="InterPro" id="IPR013221">
    <property type="entry name" value="Mur_ligase_cen"/>
</dbReference>
<evidence type="ECO:0000313" key="10">
    <source>
        <dbReference type="Proteomes" id="UP000006875"/>
    </source>
</evidence>
<comment type="pathway">
    <text evidence="2 7">Cell wall biogenesis; peptidoglycan biosynthesis.</text>
</comment>
<protein>
    <recommendedName>
        <fullName evidence="7">UDP-N-acetylmuramoylalanine--D-glutamate ligase</fullName>
        <ecNumber evidence="7">6.3.2.9</ecNumber>
    </recommendedName>
    <alternativeName>
        <fullName evidence="7">D-glutamic acid-adding enzyme</fullName>
    </alternativeName>
    <alternativeName>
        <fullName evidence="7">UDP-N-acetylmuramoyl-L-alanyl-D-glutamate synthetase</fullName>
    </alternativeName>
</protein>
<feature type="binding site" evidence="7">
    <location>
        <begin position="98"/>
        <end position="104"/>
    </location>
    <ligand>
        <name>ATP</name>
        <dbReference type="ChEBI" id="CHEBI:30616"/>
    </ligand>
</feature>
<evidence type="ECO:0000256" key="6">
    <source>
        <dbReference type="ARBA" id="ARBA00022840"/>
    </source>
</evidence>
<keyword evidence="7" id="KW-0131">Cell cycle</keyword>
<dbReference type="GO" id="GO:0008764">
    <property type="term" value="F:UDP-N-acetylmuramoylalanine-D-glutamate ligase activity"/>
    <property type="evidence" value="ECO:0007669"/>
    <property type="project" value="UniProtKB-UniRule"/>
</dbReference>
<evidence type="ECO:0000256" key="7">
    <source>
        <dbReference type="HAMAP-Rule" id="MF_00639"/>
    </source>
</evidence>
<gene>
    <name evidence="7" type="primary">murD</name>
    <name evidence="9" type="ordered locus">Ilyop_1856</name>
</gene>
<dbReference type="GO" id="GO:0051301">
    <property type="term" value="P:cell division"/>
    <property type="evidence" value="ECO:0007669"/>
    <property type="project" value="UniProtKB-KW"/>
</dbReference>
<dbReference type="Pfam" id="PF08245">
    <property type="entry name" value="Mur_ligase_M"/>
    <property type="match status" value="1"/>
</dbReference>
<dbReference type="GO" id="GO:0008360">
    <property type="term" value="P:regulation of cell shape"/>
    <property type="evidence" value="ECO:0007669"/>
    <property type="project" value="UniProtKB-KW"/>
</dbReference>
<organism evidence="9 10">
    <name type="scientific">Ilyobacter polytropus (strain ATCC 51220 / DSM 2926 / LMG 16218 / CuHBu1)</name>
    <dbReference type="NCBI Taxonomy" id="572544"/>
    <lineage>
        <taxon>Bacteria</taxon>
        <taxon>Fusobacteriati</taxon>
        <taxon>Fusobacteriota</taxon>
        <taxon>Fusobacteriia</taxon>
        <taxon>Fusobacteriales</taxon>
        <taxon>Fusobacteriaceae</taxon>
        <taxon>Ilyobacter</taxon>
    </lineage>
</organism>
<dbReference type="OrthoDB" id="9809796at2"/>
<dbReference type="SUPFAM" id="SSF51984">
    <property type="entry name" value="MurCD N-terminal domain"/>
    <property type="match status" value="1"/>
</dbReference>
<accession>E3H9U8</accession>
<dbReference type="PANTHER" id="PTHR43692">
    <property type="entry name" value="UDP-N-ACETYLMURAMOYLALANINE--D-GLUTAMATE LIGASE"/>
    <property type="match status" value="1"/>
</dbReference>
<dbReference type="HOGENOM" id="CLU_032540_0_0_0"/>
<dbReference type="InterPro" id="IPR036565">
    <property type="entry name" value="Mur-like_cat_sf"/>
</dbReference>
<keyword evidence="4 7" id="KW-0436">Ligase</keyword>
<proteinExistence type="inferred from homology"/>
<evidence type="ECO:0000259" key="8">
    <source>
        <dbReference type="Pfam" id="PF08245"/>
    </source>
</evidence>
<dbReference type="SUPFAM" id="SSF53244">
    <property type="entry name" value="MurD-like peptide ligases, peptide-binding domain"/>
    <property type="match status" value="1"/>
</dbReference>
<dbReference type="EC" id="6.3.2.9" evidence="7"/>
<dbReference type="UniPathway" id="UPA00219"/>
<dbReference type="Gene3D" id="3.40.1190.10">
    <property type="entry name" value="Mur-like, catalytic domain"/>
    <property type="match status" value="1"/>
</dbReference>
<evidence type="ECO:0000256" key="3">
    <source>
        <dbReference type="ARBA" id="ARBA00022490"/>
    </source>
</evidence>
<comment type="similarity">
    <text evidence="7">Belongs to the MurCDEF family.</text>
</comment>
<comment type="catalytic activity">
    <reaction evidence="7">
        <text>UDP-N-acetyl-alpha-D-muramoyl-L-alanine + D-glutamate + ATP = UDP-N-acetyl-alpha-D-muramoyl-L-alanyl-D-glutamate + ADP + phosphate + H(+)</text>
        <dbReference type="Rhea" id="RHEA:16429"/>
        <dbReference type="ChEBI" id="CHEBI:15378"/>
        <dbReference type="ChEBI" id="CHEBI:29986"/>
        <dbReference type="ChEBI" id="CHEBI:30616"/>
        <dbReference type="ChEBI" id="CHEBI:43474"/>
        <dbReference type="ChEBI" id="CHEBI:83898"/>
        <dbReference type="ChEBI" id="CHEBI:83900"/>
        <dbReference type="ChEBI" id="CHEBI:456216"/>
        <dbReference type="EC" id="6.3.2.9"/>
    </reaction>
</comment>
<dbReference type="Gene3D" id="3.90.190.20">
    <property type="entry name" value="Mur ligase, C-terminal domain"/>
    <property type="match status" value="1"/>
</dbReference>
<evidence type="ECO:0000313" key="9">
    <source>
        <dbReference type="EMBL" id="ADO83627.1"/>
    </source>
</evidence>
<evidence type="ECO:0000256" key="4">
    <source>
        <dbReference type="ARBA" id="ARBA00022598"/>
    </source>
</evidence>
<comment type="subcellular location">
    <subcellularLocation>
        <location evidence="1 7">Cytoplasm</location>
    </subcellularLocation>
</comment>
<dbReference type="Gene3D" id="3.40.50.720">
    <property type="entry name" value="NAD(P)-binding Rossmann-like Domain"/>
    <property type="match status" value="1"/>
</dbReference>
<comment type="function">
    <text evidence="7">Cell wall formation. Catalyzes the addition of glutamate to the nucleotide precursor UDP-N-acetylmuramoyl-L-alanine (UMA).</text>
</comment>
<dbReference type="NCBIfam" id="TIGR01087">
    <property type="entry name" value="murD"/>
    <property type="match status" value="1"/>
</dbReference>
<feature type="domain" description="Mur ligase central" evidence="8">
    <location>
        <begin position="96"/>
        <end position="268"/>
    </location>
</feature>